<feature type="domain" description="Xylose isomerase-like TIM barrel" evidence="1">
    <location>
        <begin position="14"/>
        <end position="258"/>
    </location>
</feature>
<evidence type="ECO:0000313" key="3">
    <source>
        <dbReference type="Proteomes" id="UP001204798"/>
    </source>
</evidence>
<protein>
    <submittedName>
        <fullName evidence="2">Sugar phosphate isomerase/epimerase</fullName>
    </submittedName>
</protein>
<evidence type="ECO:0000313" key="2">
    <source>
        <dbReference type="EMBL" id="MCS3920224.1"/>
    </source>
</evidence>
<dbReference type="GO" id="GO:0016853">
    <property type="term" value="F:isomerase activity"/>
    <property type="evidence" value="ECO:0007669"/>
    <property type="project" value="UniProtKB-KW"/>
</dbReference>
<dbReference type="EMBL" id="JANUCP010000005">
    <property type="protein sequence ID" value="MCS3920224.1"/>
    <property type="molecule type" value="Genomic_DNA"/>
</dbReference>
<sequence>MTWACPNWTVEQIVDAAKRYGYEGVEFRLSVNHAHGVEVGIGDERKSFVRNLFKENGLTIACLASGVRFSSADANERRKMVEQAKSEIELAAGLECKCLRVFGGNLPEGVSREEAHLYIADCLRQLGEFASSHDVFVCLETHDAFSRAEHAADVVRLANHPNVAIVWDIRHPLAHGETMREAFERVKPFVKHCHIGDRKRVDGKWQFAHIGEGEVPVGEAVQLLRTINFTGFLSFEAEGFGDIDPDTLLREYAERMRRLLEA</sequence>
<dbReference type="InterPro" id="IPR036237">
    <property type="entry name" value="Xyl_isomerase-like_sf"/>
</dbReference>
<evidence type="ECO:0000259" key="1">
    <source>
        <dbReference type="Pfam" id="PF01261"/>
    </source>
</evidence>
<dbReference type="SUPFAM" id="SSF51658">
    <property type="entry name" value="Xylose isomerase-like"/>
    <property type="match status" value="1"/>
</dbReference>
<dbReference type="PANTHER" id="PTHR12110">
    <property type="entry name" value="HYDROXYPYRUVATE ISOMERASE"/>
    <property type="match status" value="1"/>
</dbReference>
<comment type="caution">
    <text evidence="2">The sequence shown here is derived from an EMBL/GenBank/DDBJ whole genome shotgun (WGS) entry which is preliminary data.</text>
</comment>
<gene>
    <name evidence="2" type="ORF">M2350_002653</name>
</gene>
<keyword evidence="3" id="KW-1185">Reference proteome</keyword>
<organism evidence="2 3">
    <name type="scientific">Candidatus Fervidibacter sacchari</name>
    <dbReference type="NCBI Taxonomy" id="1448929"/>
    <lineage>
        <taxon>Bacteria</taxon>
        <taxon>Candidatus Fervidibacterota</taxon>
        <taxon>Candidatus Fervidibacter</taxon>
    </lineage>
</organism>
<dbReference type="Pfam" id="PF01261">
    <property type="entry name" value="AP_endonuc_2"/>
    <property type="match status" value="1"/>
</dbReference>
<dbReference type="Gene3D" id="3.20.20.150">
    <property type="entry name" value="Divalent-metal-dependent TIM barrel enzymes"/>
    <property type="match status" value="1"/>
</dbReference>
<proteinExistence type="predicted"/>
<accession>A0ABT2EQK0</accession>
<dbReference type="InterPro" id="IPR013022">
    <property type="entry name" value="Xyl_isomerase-like_TIM-brl"/>
</dbReference>
<dbReference type="RefSeq" id="WP_259098638.1">
    <property type="nucleotide sequence ID" value="NZ_CP130454.1"/>
</dbReference>
<dbReference type="InterPro" id="IPR050312">
    <property type="entry name" value="IolE/XylAMocC-like"/>
</dbReference>
<dbReference type="PANTHER" id="PTHR12110:SF41">
    <property type="entry name" value="INOSOSE DEHYDRATASE"/>
    <property type="match status" value="1"/>
</dbReference>
<name>A0ABT2EQK0_9BACT</name>
<keyword evidence="2" id="KW-0413">Isomerase</keyword>
<reference evidence="2 3" key="1">
    <citation type="submission" date="2022-08" db="EMBL/GenBank/DDBJ databases">
        <title>Bacterial and archaeal communities from various locations to study Microbial Dark Matter (Phase II).</title>
        <authorList>
            <person name="Stepanauskas R."/>
        </authorList>
    </citation>
    <scope>NUCLEOTIDE SEQUENCE [LARGE SCALE GENOMIC DNA]</scope>
    <source>
        <strain evidence="2 3">PD1</strain>
    </source>
</reference>
<dbReference type="Proteomes" id="UP001204798">
    <property type="component" value="Unassembled WGS sequence"/>
</dbReference>